<protein>
    <submittedName>
        <fullName evidence="2">Uncharacterized protein</fullName>
    </submittedName>
</protein>
<evidence type="ECO:0000313" key="2">
    <source>
        <dbReference type="EMBL" id="TKW22357.1"/>
    </source>
</evidence>
<sequence length="185" mass="20896">MPQNHNNQPRMFYCTFHAKQLDHATDFYLEMKKKTFERIAEEKRAAAAAVPKTIHHTSFWPQQPYCQVYPQINPNTAHTPTLASSFTNLSFNYQPTMMWQPSPQFQSQSHQASQTASFVPPQPLQEISLPPSNLPNQISKAEPNNGQNSNPKALPTYSMIMPISGGSSQKFRIQKPIPTPCPPMA</sequence>
<gene>
    <name evidence="2" type="ORF">SEVIR_4G223102v2</name>
</gene>
<reference evidence="2" key="1">
    <citation type="submission" date="2019-03" db="EMBL/GenBank/DDBJ databases">
        <title>WGS assembly of Setaria viridis.</title>
        <authorList>
            <person name="Huang P."/>
            <person name="Jenkins J."/>
            <person name="Grimwood J."/>
            <person name="Barry K."/>
            <person name="Healey A."/>
            <person name="Mamidi S."/>
            <person name="Sreedasyam A."/>
            <person name="Shu S."/>
            <person name="Feldman M."/>
            <person name="Wu J."/>
            <person name="Yu Y."/>
            <person name="Chen C."/>
            <person name="Johnson J."/>
            <person name="Rokhsar D."/>
            <person name="Baxter I."/>
            <person name="Schmutz J."/>
            <person name="Brutnell T."/>
            <person name="Kellogg E."/>
        </authorList>
    </citation>
    <scope>NUCLEOTIDE SEQUENCE [LARGE SCALE GENOMIC DNA]</scope>
</reference>
<organism evidence="2 3">
    <name type="scientific">Setaria viridis</name>
    <name type="common">Green bristlegrass</name>
    <name type="synonym">Setaria italica subsp. viridis</name>
    <dbReference type="NCBI Taxonomy" id="4556"/>
    <lineage>
        <taxon>Eukaryota</taxon>
        <taxon>Viridiplantae</taxon>
        <taxon>Streptophyta</taxon>
        <taxon>Embryophyta</taxon>
        <taxon>Tracheophyta</taxon>
        <taxon>Spermatophyta</taxon>
        <taxon>Magnoliopsida</taxon>
        <taxon>Liliopsida</taxon>
        <taxon>Poales</taxon>
        <taxon>Poaceae</taxon>
        <taxon>PACMAD clade</taxon>
        <taxon>Panicoideae</taxon>
        <taxon>Panicodae</taxon>
        <taxon>Paniceae</taxon>
        <taxon>Cenchrinae</taxon>
        <taxon>Setaria</taxon>
    </lineage>
</organism>
<dbReference type="AlphaFoldDB" id="A0A4U6VE80"/>
<dbReference type="Gramene" id="TKW22357">
    <property type="protein sequence ID" value="TKW22357"/>
    <property type="gene ID" value="SEVIR_4G223102v2"/>
</dbReference>
<keyword evidence="3" id="KW-1185">Reference proteome</keyword>
<dbReference type="Proteomes" id="UP000298652">
    <property type="component" value="Chromosome 4"/>
</dbReference>
<proteinExistence type="predicted"/>
<feature type="compositionally biased region" description="Low complexity" evidence="1">
    <location>
        <begin position="102"/>
        <end position="118"/>
    </location>
</feature>
<feature type="region of interest" description="Disordered" evidence="1">
    <location>
        <begin position="102"/>
        <end position="153"/>
    </location>
</feature>
<evidence type="ECO:0000313" key="3">
    <source>
        <dbReference type="Proteomes" id="UP000298652"/>
    </source>
</evidence>
<evidence type="ECO:0000256" key="1">
    <source>
        <dbReference type="SAM" id="MobiDB-lite"/>
    </source>
</evidence>
<name>A0A4U6VE80_SETVI</name>
<accession>A0A4U6VE80</accession>
<dbReference type="EMBL" id="CM016555">
    <property type="protein sequence ID" value="TKW22357.1"/>
    <property type="molecule type" value="Genomic_DNA"/>
</dbReference>
<feature type="compositionally biased region" description="Polar residues" evidence="1">
    <location>
        <begin position="130"/>
        <end position="151"/>
    </location>
</feature>